<accession>E9GK47</accession>
<dbReference type="AlphaFoldDB" id="E9GK47"/>
<proteinExistence type="predicted"/>
<keyword evidence="1" id="KW-0175">Coiled coil</keyword>
<feature type="coiled-coil region" evidence="1">
    <location>
        <begin position="35"/>
        <end position="84"/>
    </location>
</feature>
<dbReference type="InParanoid" id="E9GK47"/>
<reference evidence="2 3" key="1">
    <citation type="journal article" date="2011" name="Science">
        <title>The ecoresponsive genome of Daphnia pulex.</title>
        <authorList>
            <person name="Colbourne J.K."/>
            <person name="Pfrender M.E."/>
            <person name="Gilbert D."/>
            <person name="Thomas W.K."/>
            <person name="Tucker A."/>
            <person name="Oakley T.H."/>
            <person name="Tokishita S."/>
            <person name="Aerts A."/>
            <person name="Arnold G.J."/>
            <person name="Basu M.K."/>
            <person name="Bauer D.J."/>
            <person name="Caceres C.E."/>
            <person name="Carmel L."/>
            <person name="Casola C."/>
            <person name="Choi J.H."/>
            <person name="Detter J.C."/>
            <person name="Dong Q."/>
            <person name="Dusheyko S."/>
            <person name="Eads B.D."/>
            <person name="Frohlich T."/>
            <person name="Geiler-Samerotte K.A."/>
            <person name="Gerlach D."/>
            <person name="Hatcher P."/>
            <person name="Jogdeo S."/>
            <person name="Krijgsveld J."/>
            <person name="Kriventseva E.V."/>
            <person name="Kultz D."/>
            <person name="Laforsch C."/>
            <person name="Lindquist E."/>
            <person name="Lopez J."/>
            <person name="Manak J.R."/>
            <person name="Muller J."/>
            <person name="Pangilinan J."/>
            <person name="Patwardhan R.P."/>
            <person name="Pitluck S."/>
            <person name="Pritham E.J."/>
            <person name="Rechtsteiner A."/>
            <person name="Rho M."/>
            <person name="Rogozin I.B."/>
            <person name="Sakarya O."/>
            <person name="Salamov A."/>
            <person name="Schaack S."/>
            <person name="Shapiro H."/>
            <person name="Shiga Y."/>
            <person name="Skalitzky C."/>
            <person name="Smith Z."/>
            <person name="Souvorov A."/>
            <person name="Sung W."/>
            <person name="Tang Z."/>
            <person name="Tsuchiya D."/>
            <person name="Tu H."/>
            <person name="Vos H."/>
            <person name="Wang M."/>
            <person name="Wolf Y.I."/>
            <person name="Yamagata H."/>
            <person name="Yamada T."/>
            <person name="Ye Y."/>
            <person name="Shaw J.R."/>
            <person name="Andrews J."/>
            <person name="Crease T.J."/>
            <person name="Tang H."/>
            <person name="Lucas S.M."/>
            <person name="Robertson H.M."/>
            <person name="Bork P."/>
            <person name="Koonin E.V."/>
            <person name="Zdobnov E.M."/>
            <person name="Grigoriev I.V."/>
            <person name="Lynch M."/>
            <person name="Boore J.L."/>
        </authorList>
    </citation>
    <scope>NUCLEOTIDE SEQUENCE [LARGE SCALE GENOMIC DNA]</scope>
</reference>
<dbReference type="OrthoDB" id="7693109at2759"/>
<keyword evidence="3" id="KW-1185">Reference proteome</keyword>
<evidence type="ECO:0000256" key="1">
    <source>
        <dbReference type="SAM" id="Coils"/>
    </source>
</evidence>
<organism evidence="2 3">
    <name type="scientific">Daphnia pulex</name>
    <name type="common">Water flea</name>
    <dbReference type="NCBI Taxonomy" id="6669"/>
    <lineage>
        <taxon>Eukaryota</taxon>
        <taxon>Metazoa</taxon>
        <taxon>Ecdysozoa</taxon>
        <taxon>Arthropoda</taxon>
        <taxon>Crustacea</taxon>
        <taxon>Branchiopoda</taxon>
        <taxon>Diplostraca</taxon>
        <taxon>Cladocera</taxon>
        <taxon>Anomopoda</taxon>
        <taxon>Daphniidae</taxon>
        <taxon>Daphnia</taxon>
    </lineage>
</organism>
<sequence length="106" mass="12219">MKESPLINLRIVYDTIKSHEGVQNVPVTDKMIAESKFARQRYRTALEENKKKREESATVGVQMKRNVANELRELNKKKATLVGDQQEEIALLNAEQRVLETRLSHS</sequence>
<evidence type="ECO:0000313" key="2">
    <source>
        <dbReference type="EMBL" id="EFX80308.1"/>
    </source>
</evidence>
<dbReference type="Proteomes" id="UP000000305">
    <property type="component" value="Unassembled WGS sequence"/>
</dbReference>
<name>E9GK47_DAPPU</name>
<dbReference type="EMBL" id="GL732548">
    <property type="protein sequence ID" value="EFX80308.1"/>
    <property type="molecule type" value="Genomic_DNA"/>
</dbReference>
<gene>
    <name evidence="2" type="ORF">DAPPUDRAFT_243790</name>
</gene>
<dbReference type="HOGENOM" id="CLU_2225841_0_0_1"/>
<evidence type="ECO:0000313" key="3">
    <source>
        <dbReference type="Proteomes" id="UP000000305"/>
    </source>
</evidence>
<dbReference type="KEGG" id="dpx:DAPPUDRAFT_243790"/>
<protein>
    <submittedName>
        <fullName evidence="2">Uncharacterized protein</fullName>
    </submittedName>
</protein>